<evidence type="ECO:0000256" key="2">
    <source>
        <dbReference type="ARBA" id="ARBA00009948"/>
    </source>
</evidence>
<dbReference type="PANTHER" id="PTHR21090">
    <property type="entry name" value="AROM/DEHYDROQUINATE SYNTHASE"/>
    <property type="match status" value="1"/>
</dbReference>
<dbReference type="PIRSF" id="PIRSF000505">
    <property type="entry name" value="EPSPS"/>
    <property type="match status" value="1"/>
</dbReference>
<dbReference type="InterPro" id="IPR006264">
    <property type="entry name" value="EPSP_synthase"/>
</dbReference>
<evidence type="ECO:0000256" key="7">
    <source>
        <dbReference type="ARBA" id="ARBA00030046"/>
    </source>
</evidence>
<dbReference type="Pfam" id="PF00275">
    <property type="entry name" value="EPSP_synthase"/>
    <property type="match status" value="1"/>
</dbReference>
<gene>
    <name evidence="10" type="ORF">M1R53_05785</name>
</gene>
<evidence type="ECO:0000313" key="11">
    <source>
        <dbReference type="Proteomes" id="UP000831151"/>
    </source>
</evidence>
<dbReference type="GO" id="GO:0009073">
    <property type="term" value="P:aromatic amino acid family biosynthetic process"/>
    <property type="evidence" value="ECO:0007669"/>
    <property type="project" value="UniProtKB-KW"/>
</dbReference>
<dbReference type="KEGG" id="fms:M1R53_05785"/>
<comment type="similarity">
    <text evidence="2">Belongs to the EPSP synthase family.</text>
</comment>
<dbReference type="EMBL" id="CP096649">
    <property type="protein sequence ID" value="UQK58748.1"/>
    <property type="molecule type" value="Genomic_DNA"/>
</dbReference>
<comment type="pathway">
    <text evidence="1">Metabolic intermediate biosynthesis; chorismate biosynthesis; chorismate from D-erythrose 4-phosphate and phosphoenolpyruvate: step 6/7.</text>
</comment>
<dbReference type="GO" id="GO:0008652">
    <property type="term" value="P:amino acid biosynthetic process"/>
    <property type="evidence" value="ECO:0007669"/>
    <property type="project" value="UniProtKB-KW"/>
</dbReference>
<keyword evidence="5" id="KW-0808">Transferase</keyword>
<evidence type="ECO:0000256" key="1">
    <source>
        <dbReference type="ARBA" id="ARBA00004811"/>
    </source>
</evidence>
<name>A0A9E7ITX5_9FIRM</name>
<evidence type="ECO:0000313" key="10">
    <source>
        <dbReference type="EMBL" id="UQK58748.1"/>
    </source>
</evidence>
<dbReference type="EC" id="2.5.1.19" evidence="3"/>
<dbReference type="InterPro" id="IPR013792">
    <property type="entry name" value="RNA3'P_cycl/enolpyr_Trfase_a/b"/>
</dbReference>
<organism evidence="10 11">
    <name type="scientific">Fenollaria massiliensis</name>
    <dbReference type="NCBI Taxonomy" id="938288"/>
    <lineage>
        <taxon>Bacteria</taxon>
        <taxon>Bacillati</taxon>
        <taxon>Bacillota</taxon>
        <taxon>Clostridia</taxon>
        <taxon>Eubacteriales</taxon>
        <taxon>Fenollaria</taxon>
    </lineage>
</organism>
<evidence type="ECO:0000259" key="9">
    <source>
        <dbReference type="Pfam" id="PF00275"/>
    </source>
</evidence>
<evidence type="ECO:0000256" key="6">
    <source>
        <dbReference type="ARBA" id="ARBA00023141"/>
    </source>
</evidence>
<evidence type="ECO:0000256" key="3">
    <source>
        <dbReference type="ARBA" id="ARBA00012450"/>
    </source>
</evidence>
<evidence type="ECO:0000256" key="5">
    <source>
        <dbReference type="ARBA" id="ARBA00022679"/>
    </source>
</evidence>
<dbReference type="InterPro" id="IPR036968">
    <property type="entry name" value="Enolpyruvate_Tfrase_sf"/>
</dbReference>
<keyword evidence="11" id="KW-1185">Reference proteome</keyword>
<dbReference type="PANTHER" id="PTHR21090:SF5">
    <property type="entry name" value="PENTAFUNCTIONAL AROM POLYPEPTIDE"/>
    <property type="match status" value="1"/>
</dbReference>
<dbReference type="RefSeq" id="WP_249242326.1">
    <property type="nucleotide sequence ID" value="NZ_CP096649.1"/>
</dbReference>
<evidence type="ECO:0000256" key="4">
    <source>
        <dbReference type="ARBA" id="ARBA00022605"/>
    </source>
</evidence>
<feature type="domain" description="Enolpyruvate transferase" evidence="9">
    <location>
        <begin position="8"/>
        <end position="395"/>
    </location>
</feature>
<dbReference type="AlphaFoldDB" id="A0A9E7ITX5"/>
<protein>
    <recommendedName>
        <fullName evidence="3">3-phosphoshikimate 1-carboxyvinyltransferase</fullName>
        <ecNumber evidence="3">2.5.1.19</ecNumber>
    </recommendedName>
    <alternativeName>
        <fullName evidence="7">5-enolpyruvylshikimate-3-phosphate synthase</fullName>
    </alternativeName>
</protein>
<dbReference type="SUPFAM" id="SSF55205">
    <property type="entry name" value="EPT/RTPC-like"/>
    <property type="match status" value="1"/>
</dbReference>
<keyword evidence="6" id="KW-0057">Aromatic amino acid biosynthesis</keyword>
<dbReference type="GO" id="GO:0009423">
    <property type="term" value="P:chorismate biosynthetic process"/>
    <property type="evidence" value="ECO:0007669"/>
    <property type="project" value="TreeGrafter"/>
</dbReference>
<dbReference type="Gene3D" id="3.65.10.10">
    <property type="entry name" value="Enolpyruvate transferase domain"/>
    <property type="match status" value="2"/>
</dbReference>
<keyword evidence="4" id="KW-0028">Amino-acid biosynthesis</keyword>
<accession>A0A9E7ITX5</accession>
<dbReference type="Proteomes" id="UP000831151">
    <property type="component" value="Chromosome"/>
</dbReference>
<comment type="catalytic activity">
    <reaction evidence="8">
        <text>3-phosphoshikimate + phosphoenolpyruvate = 5-O-(1-carboxyvinyl)-3-phosphoshikimate + phosphate</text>
        <dbReference type="Rhea" id="RHEA:21256"/>
        <dbReference type="ChEBI" id="CHEBI:43474"/>
        <dbReference type="ChEBI" id="CHEBI:57701"/>
        <dbReference type="ChEBI" id="CHEBI:58702"/>
        <dbReference type="ChEBI" id="CHEBI:145989"/>
        <dbReference type="EC" id="2.5.1.19"/>
    </reaction>
    <physiologicalReaction direction="left-to-right" evidence="8">
        <dbReference type="Rhea" id="RHEA:21257"/>
    </physiologicalReaction>
</comment>
<dbReference type="InterPro" id="IPR001986">
    <property type="entry name" value="Enolpyruvate_Tfrase_dom"/>
</dbReference>
<sequence length="411" mass="47125">MSILRIKNSKLEGEVYVNHSKSYLHRYIFASSFAGENTIIKGFDLSDDIKDTMLSLISFADFDLLDNGDVLVKPRENKKSPDRIRIEASGTTLRFMLLNILDGNLHEIYMGDKLYERPNDTIFKIFNDNGIKFHRNDKNKSITIKGDLVKDEYIITEDISSQFVSALLFKLARMNFDSRIILDCDISSRSYVDMSIKCLEDFGIEIEASENEFKIKGGQDFKSAGEYIIERDYSNAANYYAANYLGSDINIMDMDESSIQGDKKAIDILSKYDQTQNLSFDMKDSPDIVPILAMAALFRKHKTTFTSIKRLIFKESNRVQAIINELKKIGAKIIFTDDSLIVNPLEDIIMYTNMFDAYNDHRIAMMIAMLATKLDQDIFLSGYECVNKSYPKFFEDYISLGGEVNVIDNWK</sequence>
<proteinExistence type="inferred from homology"/>
<dbReference type="GO" id="GO:0003866">
    <property type="term" value="F:3-phosphoshikimate 1-carboxyvinyltransferase activity"/>
    <property type="evidence" value="ECO:0007669"/>
    <property type="project" value="UniProtKB-EC"/>
</dbReference>
<reference evidence="10" key="1">
    <citation type="submission" date="2022-04" db="EMBL/GenBank/DDBJ databases">
        <title>Complete genome sequences of Ezakiella coagulans and Fenollaria massiliensis.</title>
        <authorList>
            <person name="France M.T."/>
            <person name="Clifford J."/>
            <person name="Narina S."/>
            <person name="Rutt L."/>
            <person name="Ravel J."/>
        </authorList>
    </citation>
    <scope>NUCLEOTIDE SEQUENCE</scope>
    <source>
        <strain evidence="10">C0061C2</strain>
    </source>
</reference>
<evidence type="ECO:0000256" key="8">
    <source>
        <dbReference type="ARBA" id="ARBA00044633"/>
    </source>
</evidence>